<evidence type="ECO:0000256" key="5">
    <source>
        <dbReference type="SAM" id="MobiDB-lite"/>
    </source>
</evidence>
<keyword evidence="8" id="KW-1185">Reference proteome</keyword>
<feature type="domain" description="K Homology" evidence="6">
    <location>
        <begin position="407"/>
        <end position="481"/>
    </location>
</feature>
<dbReference type="InterPro" id="IPR029062">
    <property type="entry name" value="Class_I_gatase-like"/>
</dbReference>
<feature type="region of interest" description="Disordered" evidence="5">
    <location>
        <begin position="531"/>
        <end position="550"/>
    </location>
</feature>
<dbReference type="SUPFAM" id="SSF52021">
    <property type="entry name" value="Carbamoyl phosphate synthetase, small subunit N-terminal domain"/>
    <property type="match status" value="1"/>
</dbReference>
<dbReference type="GO" id="GO:0003723">
    <property type="term" value="F:RNA binding"/>
    <property type="evidence" value="ECO:0007669"/>
    <property type="project" value="UniProtKB-UniRule"/>
</dbReference>
<sequence>MERSRSKRNYYYDQDYDSETVARTRPRYNHHYSAGAGNHRHRGGGARHAKAQDSQLSVTTSYRILCHDMKAGGVIGKSGSIIKSIRQHTGAWINVHELMPGDEERIIEISDTRRRDPEGRMPTFSPAQEALLLIHERILESDAAFGVAEEEEEYNGRGGGGGRDRVATRLVVSRMHVGCLLGKGGKIIEQMRMETKTQIRILPRDHNLPRCVSMSEEIVQVVGDVNAVKDAIANISSRLRESQHRDRSHFHGRVHSPERFFSPDNDYIPHVTSGSRRSSVDGATFGSRGSNTTSRNNSHSAMNYLMEPGAAPVADDVQGYYGEELVFRVLCPVERVDRIIGESGGIVEFLQNEVGVDVKVTDPVGGSDEQIVIITSEEGPDDELFPAQEALLHIQTRIVDLILDKDNTITTRLVVPSSEIECLDGKDASLSEIRRLTGANIQILPRDELPPCVAKADELVQIVGEIKAARDAVVEVTSRLRSYLYRDFFQRDIVPQVSLPGVEASSSNNLVPVTETLTTYQNMQTVAAALPSKETGGSSTEIGKQKESDRRDDVLSGLNRIAVPLVTRSTLEVVIPEYAVPKLIAKSKSKLAQISELSGANVTLVEDRPDVTQKIIQISGTPEQAERAQSLLQGFILSNADASNNGISYFEFGCCWTSGSLFVGSLKEGCILSNLQVWYFPSFCPDDVDTRAITRKLRQDGSLIGVLSTDNSITDEELLKMSRSWDIVEVVAYDFGIKHNILKRLASYGCKIIVVPSMWPATETLKMNPDGVLFSNGPRDPSVVPYAVEIVKKILGKVPVFGICMGHQLLGQALRGKTFKMKFGHHGGNYPVRNLRTGHVEISAQNHNYVVDPATLPEGVEVTYVNLNDGSCASLAFPAQRIMSLQYHPEASPRPHDSNYAFGEFIELMKQQKTKKLEKKISTWNQNGFHVPFL</sequence>
<dbReference type="GO" id="GO:0006526">
    <property type="term" value="P:L-arginine biosynthetic process"/>
    <property type="evidence" value="ECO:0007669"/>
    <property type="project" value="UniProtKB-KW"/>
</dbReference>
<evidence type="ECO:0000259" key="6">
    <source>
        <dbReference type="SMART" id="SM00322"/>
    </source>
</evidence>
<dbReference type="PROSITE" id="PS51273">
    <property type="entry name" value="GATASE_TYPE_1"/>
    <property type="match status" value="1"/>
</dbReference>
<dbReference type="InterPro" id="IPR035686">
    <property type="entry name" value="CPSase_GATase1"/>
</dbReference>
<dbReference type="AlphaFoldDB" id="A0A4D6NPL5"/>
<dbReference type="PRINTS" id="PR00099">
    <property type="entry name" value="CPSGATASE"/>
</dbReference>
<dbReference type="InterPro" id="IPR004088">
    <property type="entry name" value="KH_dom_type_1"/>
</dbReference>
<dbReference type="CDD" id="cd01744">
    <property type="entry name" value="GATase1_CPSase"/>
    <property type="match status" value="1"/>
</dbReference>
<dbReference type="CDD" id="cd22459">
    <property type="entry name" value="KH-I_PEPPER_rpt1_like"/>
    <property type="match status" value="2"/>
</dbReference>
<dbReference type="FunFam" id="3.40.50.880:FF:000034">
    <property type="entry name" value="carbamoyl-phosphate synthase small chain, chloroplastic"/>
    <property type="match status" value="1"/>
</dbReference>
<dbReference type="SMART" id="SM00322">
    <property type="entry name" value="KH"/>
    <property type="match status" value="5"/>
</dbReference>
<evidence type="ECO:0000313" key="8">
    <source>
        <dbReference type="Proteomes" id="UP000501690"/>
    </source>
</evidence>
<evidence type="ECO:0000256" key="4">
    <source>
        <dbReference type="PROSITE-ProRule" id="PRU00117"/>
    </source>
</evidence>
<dbReference type="InterPro" id="IPR017926">
    <property type="entry name" value="GATASE"/>
</dbReference>
<dbReference type="SUPFAM" id="SSF54791">
    <property type="entry name" value="Eukaryotic type KH-domain (KH-domain type I)"/>
    <property type="match status" value="5"/>
</dbReference>
<dbReference type="Pfam" id="PF00117">
    <property type="entry name" value="GATase"/>
    <property type="match status" value="1"/>
</dbReference>
<name>A0A4D6NPL5_VIGUN</name>
<dbReference type="Gene3D" id="3.30.1370.10">
    <property type="entry name" value="K Homology domain, type 1"/>
    <property type="match status" value="3"/>
</dbReference>
<dbReference type="InterPro" id="IPR036480">
    <property type="entry name" value="CarbP_synth_ssu_N_sf"/>
</dbReference>
<organism evidence="7 8">
    <name type="scientific">Vigna unguiculata</name>
    <name type="common">Cowpea</name>
    <dbReference type="NCBI Taxonomy" id="3917"/>
    <lineage>
        <taxon>Eukaryota</taxon>
        <taxon>Viridiplantae</taxon>
        <taxon>Streptophyta</taxon>
        <taxon>Embryophyta</taxon>
        <taxon>Tracheophyta</taxon>
        <taxon>Spermatophyta</taxon>
        <taxon>Magnoliopsida</taxon>
        <taxon>eudicotyledons</taxon>
        <taxon>Gunneridae</taxon>
        <taxon>Pentapetalae</taxon>
        <taxon>rosids</taxon>
        <taxon>fabids</taxon>
        <taxon>Fabales</taxon>
        <taxon>Fabaceae</taxon>
        <taxon>Papilionoideae</taxon>
        <taxon>50 kb inversion clade</taxon>
        <taxon>NPAAA clade</taxon>
        <taxon>indigoferoid/millettioid clade</taxon>
        <taxon>Phaseoleae</taxon>
        <taxon>Vigna</taxon>
    </lineage>
</organism>
<feature type="region of interest" description="Disordered" evidence="5">
    <location>
        <begin position="34"/>
        <end position="54"/>
    </location>
</feature>
<dbReference type="CDD" id="cd22460">
    <property type="entry name" value="KH-I_PEPPER_rpt2_like"/>
    <property type="match status" value="2"/>
</dbReference>
<feature type="domain" description="K Homology" evidence="6">
    <location>
        <begin position="164"/>
        <end position="240"/>
    </location>
</feature>
<dbReference type="PANTHER" id="PTHR10288">
    <property type="entry name" value="KH DOMAIN CONTAINING RNA BINDING PROTEIN"/>
    <property type="match status" value="1"/>
</dbReference>
<reference evidence="7 8" key="1">
    <citation type="submission" date="2019-04" db="EMBL/GenBank/DDBJ databases">
        <title>An improved genome assembly and genetic linkage map for asparagus bean, Vigna unguiculata ssp. sesquipedialis.</title>
        <authorList>
            <person name="Xia Q."/>
            <person name="Zhang R."/>
            <person name="Dong Y."/>
        </authorList>
    </citation>
    <scope>NUCLEOTIDE SEQUENCE [LARGE SCALE GENOMIC DNA]</scope>
    <source>
        <tissue evidence="7">Leaf</tissue>
    </source>
</reference>
<feature type="compositionally biased region" description="Low complexity" evidence="5">
    <location>
        <begin position="286"/>
        <end position="298"/>
    </location>
</feature>
<accession>A0A4D6NPL5</accession>
<evidence type="ECO:0000256" key="2">
    <source>
        <dbReference type="ARBA" id="ARBA00022605"/>
    </source>
</evidence>
<dbReference type="Proteomes" id="UP000501690">
    <property type="component" value="Linkage Group LG11"/>
</dbReference>
<dbReference type="SUPFAM" id="SSF52317">
    <property type="entry name" value="Class I glutamine amidotransferase-like"/>
    <property type="match status" value="1"/>
</dbReference>
<evidence type="ECO:0000256" key="1">
    <source>
        <dbReference type="ARBA" id="ARBA00022571"/>
    </source>
</evidence>
<feature type="region of interest" description="Disordered" evidence="5">
    <location>
        <begin position="272"/>
        <end position="298"/>
    </location>
</feature>
<evidence type="ECO:0000313" key="7">
    <source>
        <dbReference type="EMBL" id="QCE15566.1"/>
    </source>
</evidence>
<feature type="compositionally biased region" description="Basic residues" evidence="5">
    <location>
        <begin position="38"/>
        <end position="49"/>
    </location>
</feature>
<gene>
    <name evidence="7" type="ORF">DEO72_LG11g2577</name>
</gene>
<protein>
    <submittedName>
        <fullName evidence="7">Carbamoyl-phosphate synthase small subunit</fullName>
    </submittedName>
</protein>
<keyword evidence="4" id="KW-0694">RNA-binding</keyword>
<feature type="domain" description="K Homology" evidence="6">
    <location>
        <begin position="567"/>
        <end position="637"/>
    </location>
</feature>
<dbReference type="InterPro" id="IPR036612">
    <property type="entry name" value="KH_dom_type_1_sf"/>
</dbReference>
<dbReference type="PROSITE" id="PS50084">
    <property type="entry name" value="KH_TYPE_1"/>
    <property type="match status" value="4"/>
</dbReference>
<feature type="domain" description="K Homology" evidence="6">
    <location>
        <begin position="58"/>
        <end position="139"/>
    </location>
</feature>
<proteinExistence type="predicted"/>
<dbReference type="Gene3D" id="3.30.310.210">
    <property type="match status" value="1"/>
</dbReference>
<dbReference type="PRINTS" id="PR00096">
    <property type="entry name" value="GATASE"/>
</dbReference>
<dbReference type="Gene3D" id="3.40.50.880">
    <property type="match status" value="1"/>
</dbReference>
<feature type="domain" description="K Homology" evidence="6">
    <location>
        <begin position="323"/>
        <end position="396"/>
    </location>
</feature>
<keyword evidence="1" id="KW-0055">Arginine biosynthesis</keyword>
<dbReference type="EMBL" id="CP039355">
    <property type="protein sequence ID" value="QCE15566.1"/>
    <property type="molecule type" value="Genomic_DNA"/>
</dbReference>
<keyword evidence="2" id="KW-0028">Amino-acid biosynthesis</keyword>
<dbReference type="InterPro" id="IPR004087">
    <property type="entry name" value="KH_dom"/>
</dbReference>
<keyword evidence="3" id="KW-0677">Repeat</keyword>
<dbReference type="Pfam" id="PF00013">
    <property type="entry name" value="KH_1"/>
    <property type="match status" value="5"/>
</dbReference>
<evidence type="ECO:0000256" key="3">
    <source>
        <dbReference type="ARBA" id="ARBA00022737"/>
    </source>
</evidence>